<dbReference type="GO" id="GO:0016020">
    <property type="term" value="C:membrane"/>
    <property type="evidence" value="ECO:0007669"/>
    <property type="project" value="UniProtKB-SubCell"/>
</dbReference>
<dbReference type="Proteomes" id="UP000053664">
    <property type="component" value="Unassembled WGS sequence"/>
</dbReference>
<evidence type="ECO:0000313" key="7">
    <source>
        <dbReference type="EMBL" id="EPQ27900.1"/>
    </source>
</evidence>
<protein>
    <recommendedName>
        <fullName evidence="9">DUF4870 domain-containing protein</fullName>
    </recommendedName>
</protein>
<evidence type="ECO:0000256" key="1">
    <source>
        <dbReference type="ARBA" id="ARBA00004141"/>
    </source>
</evidence>
<evidence type="ECO:0008006" key="9">
    <source>
        <dbReference type="Google" id="ProtNLM"/>
    </source>
</evidence>
<keyword evidence="2 6" id="KW-0812">Transmembrane</keyword>
<accession>A0A061H7A8</accession>
<evidence type="ECO:0000256" key="4">
    <source>
        <dbReference type="ARBA" id="ARBA00023136"/>
    </source>
</evidence>
<organism evidence="7 8">
    <name type="scientific">Pseudozyma flocculosa PF-1</name>
    <dbReference type="NCBI Taxonomy" id="1277687"/>
    <lineage>
        <taxon>Eukaryota</taxon>
        <taxon>Fungi</taxon>
        <taxon>Dikarya</taxon>
        <taxon>Basidiomycota</taxon>
        <taxon>Ustilaginomycotina</taxon>
        <taxon>Ustilaginomycetes</taxon>
        <taxon>Ustilaginales</taxon>
        <taxon>Ustilaginaceae</taxon>
        <taxon>Pseudozyma</taxon>
    </lineage>
</organism>
<proteinExistence type="predicted"/>
<gene>
    <name evidence="7" type="ORF">PFL1_04644</name>
</gene>
<evidence type="ECO:0000256" key="2">
    <source>
        <dbReference type="ARBA" id="ARBA00022692"/>
    </source>
</evidence>
<keyword evidence="3 6" id="KW-1133">Transmembrane helix</keyword>
<dbReference type="AlphaFoldDB" id="A0A061H7A8"/>
<dbReference type="EMBL" id="KE361637">
    <property type="protein sequence ID" value="EPQ27900.1"/>
    <property type="molecule type" value="Genomic_DNA"/>
</dbReference>
<keyword evidence="4 6" id="KW-0472">Membrane</keyword>
<dbReference type="eggNOG" id="ENOG502S13M">
    <property type="taxonomic scope" value="Eukaryota"/>
</dbReference>
<feature type="transmembrane region" description="Helical" evidence="6">
    <location>
        <begin position="159"/>
        <end position="178"/>
    </location>
</feature>
<feature type="region of interest" description="Disordered" evidence="5">
    <location>
        <begin position="1"/>
        <end position="78"/>
    </location>
</feature>
<evidence type="ECO:0000256" key="3">
    <source>
        <dbReference type="ARBA" id="ARBA00022989"/>
    </source>
</evidence>
<name>A0A061H7A8_9BASI</name>
<dbReference type="RefSeq" id="XP_007880361.1">
    <property type="nucleotide sequence ID" value="XM_007882170.1"/>
</dbReference>
<feature type="transmembrane region" description="Helical" evidence="6">
    <location>
        <begin position="134"/>
        <end position="153"/>
    </location>
</feature>
<evidence type="ECO:0000256" key="6">
    <source>
        <dbReference type="SAM" id="Phobius"/>
    </source>
</evidence>
<dbReference type="KEGG" id="pfp:PFL1_04644"/>
<feature type="compositionally biased region" description="Low complexity" evidence="5">
    <location>
        <begin position="7"/>
        <end position="16"/>
    </location>
</feature>
<dbReference type="HOGENOM" id="CLU_1360942_0_0_1"/>
<dbReference type="PANTHER" id="PTHR36460:SF1">
    <property type="entry name" value="UPF0132 DOMAIN PROTEIN (AFU_ORTHOLOGUE AFUA_3G10255)"/>
    <property type="match status" value="1"/>
</dbReference>
<feature type="transmembrane region" description="Helical" evidence="6">
    <location>
        <begin position="99"/>
        <end position="122"/>
    </location>
</feature>
<dbReference type="PANTHER" id="PTHR36460">
    <property type="entry name" value="UPF0132 DOMAIN PROTEIN (AFU_ORTHOLOGUE AFUA_3G10255)"/>
    <property type="match status" value="1"/>
</dbReference>
<dbReference type="GeneID" id="19318745"/>
<evidence type="ECO:0000256" key="5">
    <source>
        <dbReference type="SAM" id="MobiDB-lite"/>
    </source>
</evidence>
<reference evidence="7 8" key="1">
    <citation type="journal article" date="2013" name="Plant Cell">
        <title>The transition from a phytopathogenic smut ancestor to an anamorphic biocontrol agent deciphered by comparative whole-genome analysis.</title>
        <authorList>
            <person name="Lefebvre F."/>
            <person name="Joly D.L."/>
            <person name="Labbe C."/>
            <person name="Teichmann B."/>
            <person name="Linning R."/>
            <person name="Belzile F."/>
            <person name="Bakkeren G."/>
            <person name="Belanger R.R."/>
        </authorList>
    </citation>
    <scope>NUCLEOTIDE SEQUENCE [LARGE SCALE GENOMIC DNA]</scope>
    <source>
        <strain evidence="7 8">PF-1</strain>
    </source>
</reference>
<sequence>MTDPRTDTSTSSPYRPSLDEDLDPRYTTESYQQQQPPPPPSNTHHTVVFDATSHDHSPSHGFPSSTVPPVQPAWSVAGPPRLSDHSSPFAQSFNTSQSWSLSSVCAIAWALPPFTSLIVLVWETESDLARFHAYQSGILGGALLVALWLVRSVLGLKTIGLLMGMAALGWFWVCGSTAHKAAPSLARNPYLPHVGDIASRWVGEE</sequence>
<evidence type="ECO:0000313" key="8">
    <source>
        <dbReference type="Proteomes" id="UP000053664"/>
    </source>
</evidence>
<comment type="subcellular location">
    <subcellularLocation>
        <location evidence="1">Membrane</location>
        <topology evidence="1">Multi-pass membrane protein</topology>
    </subcellularLocation>
</comment>
<dbReference type="OrthoDB" id="5546837at2759"/>